<keyword evidence="1" id="KW-1133">Transmembrane helix</keyword>
<accession>A0A8S1GZT3</accession>
<gene>
    <name evidence="2" type="ORF">CAUJ_LOCUS4740</name>
</gene>
<proteinExistence type="predicted"/>
<comment type="caution">
    <text evidence="2">The sequence shown here is derived from an EMBL/GenBank/DDBJ whole genome shotgun (WGS) entry which is preliminary data.</text>
</comment>
<keyword evidence="3" id="KW-1185">Reference proteome</keyword>
<keyword evidence="1" id="KW-0812">Transmembrane</keyword>
<protein>
    <submittedName>
        <fullName evidence="2">Uncharacterized protein</fullName>
    </submittedName>
</protein>
<dbReference type="AlphaFoldDB" id="A0A8S1GZT3"/>
<sequence>MYLEGRAISSDPPPVEAFYCVFVFASGRMSFGFFLLFSALFLAATCGKIIPNHLFTKLEGEACGWTRWCAGDLVCAKGELHEDGSDHTCVMPYSLVVVGPKKPYSQLFGGPCSCDLFCTKDLVCKQTKKWGKRCMPEEPQPNLVCPANPLKVEKT</sequence>
<dbReference type="EMBL" id="CAJGYM010000009">
    <property type="protein sequence ID" value="CAD6188821.1"/>
    <property type="molecule type" value="Genomic_DNA"/>
</dbReference>
<dbReference type="Proteomes" id="UP000835052">
    <property type="component" value="Unassembled WGS sequence"/>
</dbReference>
<keyword evidence="1" id="KW-0472">Membrane</keyword>
<evidence type="ECO:0000313" key="2">
    <source>
        <dbReference type="EMBL" id="CAD6188821.1"/>
    </source>
</evidence>
<name>A0A8S1GZT3_9PELO</name>
<feature type="transmembrane region" description="Helical" evidence="1">
    <location>
        <begin position="31"/>
        <end position="50"/>
    </location>
</feature>
<evidence type="ECO:0000256" key="1">
    <source>
        <dbReference type="SAM" id="Phobius"/>
    </source>
</evidence>
<reference evidence="2" key="1">
    <citation type="submission" date="2020-10" db="EMBL/GenBank/DDBJ databases">
        <authorList>
            <person name="Kikuchi T."/>
        </authorList>
    </citation>
    <scope>NUCLEOTIDE SEQUENCE</scope>
    <source>
        <strain evidence="2">NKZ352</strain>
    </source>
</reference>
<evidence type="ECO:0000313" key="3">
    <source>
        <dbReference type="Proteomes" id="UP000835052"/>
    </source>
</evidence>
<organism evidence="2 3">
    <name type="scientific">Caenorhabditis auriculariae</name>
    <dbReference type="NCBI Taxonomy" id="2777116"/>
    <lineage>
        <taxon>Eukaryota</taxon>
        <taxon>Metazoa</taxon>
        <taxon>Ecdysozoa</taxon>
        <taxon>Nematoda</taxon>
        <taxon>Chromadorea</taxon>
        <taxon>Rhabditida</taxon>
        <taxon>Rhabditina</taxon>
        <taxon>Rhabditomorpha</taxon>
        <taxon>Rhabditoidea</taxon>
        <taxon>Rhabditidae</taxon>
        <taxon>Peloderinae</taxon>
        <taxon>Caenorhabditis</taxon>
    </lineage>
</organism>